<name>A0A699KP48_TANCI</name>
<dbReference type="EMBL" id="BKCJ010537228">
    <property type="protein sequence ID" value="GFB03077.1"/>
    <property type="molecule type" value="Genomic_DNA"/>
</dbReference>
<gene>
    <name evidence="1" type="ORF">Tci_675048</name>
</gene>
<reference evidence="1" key="1">
    <citation type="journal article" date="2019" name="Sci. Rep.">
        <title>Draft genome of Tanacetum cinerariifolium, the natural source of mosquito coil.</title>
        <authorList>
            <person name="Yamashiro T."/>
            <person name="Shiraishi A."/>
            <person name="Satake H."/>
            <person name="Nakayama K."/>
        </authorList>
    </citation>
    <scope>NUCLEOTIDE SEQUENCE</scope>
</reference>
<dbReference type="PANTHER" id="PTHR31286:SF99">
    <property type="entry name" value="DUF4283 DOMAIN-CONTAINING PROTEIN"/>
    <property type="match status" value="1"/>
</dbReference>
<feature type="non-terminal residue" evidence="1">
    <location>
        <position position="1"/>
    </location>
</feature>
<dbReference type="SUPFAM" id="SSF56219">
    <property type="entry name" value="DNase I-like"/>
    <property type="match status" value="1"/>
</dbReference>
<organism evidence="1">
    <name type="scientific">Tanacetum cinerariifolium</name>
    <name type="common">Dalmatian daisy</name>
    <name type="synonym">Chrysanthemum cinerariifolium</name>
    <dbReference type="NCBI Taxonomy" id="118510"/>
    <lineage>
        <taxon>Eukaryota</taxon>
        <taxon>Viridiplantae</taxon>
        <taxon>Streptophyta</taxon>
        <taxon>Embryophyta</taxon>
        <taxon>Tracheophyta</taxon>
        <taxon>Spermatophyta</taxon>
        <taxon>Magnoliopsida</taxon>
        <taxon>eudicotyledons</taxon>
        <taxon>Gunneridae</taxon>
        <taxon>Pentapetalae</taxon>
        <taxon>asterids</taxon>
        <taxon>campanulids</taxon>
        <taxon>Asterales</taxon>
        <taxon>Asteraceae</taxon>
        <taxon>Asteroideae</taxon>
        <taxon>Anthemideae</taxon>
        <taxon>Anthemidinae</taxon>
        <taxon>Tanacetum</taxon>
    </lineage>
</organism>
<comment type="caution">
    <text evidence="1">The sequence shown here is derived from an EMBL/GenBank/DDBJ whole genome shotgun (WGS) entry which is preliminary data.</text>
</comment>
<proteinExistence type="predicted"/>
<dbReference type="PANTHER" id="PTHR31286">
    <property type="entry name" value="GLYCINE-RICH CELL WALL STRUCTURAL PROTEIN 1.8-LIKE"/>
    <property type="match status" value="1"/>
</dbReference>
<accession>A0A699KP48</accession>
<evidence type="ECO:0000313" key="1">
    <source>
        <dbReference type="EMBL" id="GFB03077.1"/>
    </source>
</evidence>
<sequence>SRFAYTLYGYFIGKRLAFPLVENYVKNTWAKYGLKLPLMLTVWTPNTDLKKDEIRKAPIWVKLHHVPIMAYSEVGLSLITTPIRRPVMLDSYTSNMCFSSWGKNMNGKGHTLATVDIEYEWTTPRCSTCLIFDHVDDKCPKRPKVDAPTKDTDDGFVEANAQGDTTKKTDNAQNHSVTGWNHNEVDVAVINLNDQCIHGFGLKGNEMSFFVLLFTHIIGDFNSTLFLEDFMSSSSSFNKSMSEFKECVEEIKVRIAQRSSLQFTLSQKPKGKYGLLKKIDRIMANVDFNDVFMGAHAIFKPYQVSNHLPYILTIPALVKQNLRPFKFFNVVIRNERFKHVMQDGWAKQFSGYFMFKVVQRLKYLKKPLRKLLYDKGNFHTNVTRLRDDLDMAQICLDADPFKVTLRENEATIVVAFNDALIMEERFLKQKAKIDWLQEGDSNLAYFQKPDKRRSEFPI</sequence>
<dbReference type="AlphaFoldDB" id="A0A699KP48"/>
<protein>
    <submittedName>
        <fullName evidence="1">Uncharacterized protein</fullName>
    </submittedName>
</protein>
<dbReference type="InterPro" id="IPR036691">
    <property type="entry name" value="Endo/exonu/phosph_ase_sf"/>
</dbReference>
<dbReference type="InterPro" id="IPR040256">
    <property type="entry name" value="At4g02000-like"/>
</dbReference>